<proteinExistence type="predicted"/>
<keyword evidence="2" id="KW-1185">Reference proteome</keyword>
<evidence type="ECO:0000313" key="2">
    <source>
        <dbReference type="Proteomes" id="UP000035680"/>
    </source>
</evidence>
<dbReference type="WBParaSite" id="SVE_0097100.1">
    <property type="protein sequence ID" value="SVE_0097100.1"/>
    <property type="gene ID" value="SVE_0097100"/>
</dbReference>
<reference evidence="2" key="1">
    <citation type="submission" date="2014-07" db="EMBL/GenBank/DDBJ databases">
        <authorList>
            <person name="Martin A.A"/>
            <person name="De Silva N."/>
        </authorList>
    </citation>
    <scope>NUCLEOTIDE SEQUENCE</scope>
</reference>
<sequence>MVLLAQWSNGMILASGARGSGFDYRLSPLLSHADDIAIFSTSQNISKFLASSLEKHSKKAGLQLNRLKTETLTNSDTGNPIYKVTQQYKYLGQ</sequence>
<name>A0A0K0EWR7_STRVS</name>
<feature type="domain" description="Reverse transcriptase" evidence="1">
    <location>
        <begin position="1"/>
        <end position="93"/>
    </location>
</feature>
<accession>A0A0K0EWR7</accession>
<evidence type="ECO:0000259" key="1">
    <source>
        <dbReference type="PROSITE" id="PS50878"/>
    </source>
</evidence>
<evidence type="ECO:0000313" key="3">
    <source>
        <dbReference type="WBParaSite" id="SVE_0097100.1"/>
    </source>
</evidence>
<protein>
    <submittedName>
        <fullName evidence="3">Reverse transcriptase domain-containing protein</fullName>
    </submittedName>
</protein>
<dbReference type="AlphaFoldDB" id="A0A0K0EWR7"/>
<dbReference type="STRING" id="75913.A0A0K0EWR7"/>
<dbReference type="PROSITE" id="PS50878">
    <property type="entry name" value="RT_POL"/>
    <property type="match status" value="1"/>
</dbReference>
<reference evidence="3" key="2">
    <citation type="submission" date="2015-08" db="UniProtKB">
        <authorList>
            <consortium name="WormBaseParasite"/>
        </authorList>
    </citation>
    <scope>IDENTIFICATION</scope>
</reference>
<dbReference type="Proteomes" id="UP000035680">
    <property type="component" value="Unassembled WGS sequence"/>
</dbReference>
<organism evidence="2 3">
    <name type="scientific">Strongyloides venezuelensis</name>
    <name type="common">Threadworm</name>
    <dbReference type="NCBI Taxonomy" id="75913"/>
    <lineage>
        <taxon>Eukaryota</taxon>
        <taxon>Metazoa</taxon>
        <taxon>Ecdysozoa</taxon>
        <taxon>Nematoda</taxon>
        <taxon>Chromadorea</taxon>
        <taxon>Rhabditida</taxon>
        <taxon>Tylenchina</taxon>
        <taxon>Panagrolaimomorpha</taxon>
        <taxon>Strongyloidoidea</taxon>
        <taxon>Strongyloididae</taxon>
        <taxon>Strongyloides</taxon>
    </lineage>
</organism>
<dbReference type="InterPro" id="IPR000477">
    <property type="entry name" value="RT_dom"/>
</dbReference>